<comment type="caution">
    <text evidence="3">The sequence shown here is derived from an EMBL/GenBank/DDBJ whole genome shotgun (WGS) entry which is preliminary data.</text>
</comment>
<evidence type="ECO:0000313" key="3">
    <source>
        <dbReference type="EMBL" id="ORZ33277.1"/>
    </source>
</evidence>
<keyword evidence="1" id="KW-0175">Coiled coil</keyword>
<feature type="compositionally biased region" description="Low complexity" evidence="2">
    <location>
        <begin position="142"/>
        <end position="160"/>
    </location>
</feature>
<dbReference type="STRING" id="765915.A0A1Y2HFB4"/>
<feature type="compositionally biased region" description="Low complexity" evidence="2">
    <location>
        <begin position="653"/>
        <end position="665"/>
    </location>
</feature>
<feature type="compositionally biased region" description="Low complexity" evidence="2">
    <location>
        <begin position="277"/>
        <end position="294"/>
    </location>
</feature>
<evidence type="ECO:0008006" key="5">
    <source>
        <dbReference type="Google" id="ProtNLM"/>
    </source>
</evidence>
<feature type="compositionally biased region" description="Acidic residues" evidence="2">
    <location>
        <begin position="230"/>
        <end position="249"/>
    </location>
</feature>
<proteinExistence type="predicted"/>
<name>A0A1Y2HFB4_9FUNG</name>
<feature type="compositionally biased region" description="Polar residues" evidence="2">
    <location>
        <begin position="98"/>
        <end position="116"/>
    </location>
</feature>
<feature type="compositionally biased region" description="Gly residues" evidence="2">
    <location>
        <begin position="634"/>
        <end position="646"/>
    </location>
</feature>
<dbReference type="PANTHER" id="PTHR23159">
    <property type="entry name" value="CENTROSOMAL PROTEIN 2"/>
    <property type="match status" value="1"/>
</dbReference>
<gene>
    <name evidence="3" type="ORF">BCR44DRAFT_1206171</name>
</gene>
<feature type="region of interest" description="Disordered" evidence="2">
    <location>
        <begin position="865"/>
        <end position="920"/>
    </location>
</feature>
<feature type="coiled-coil region" evidence="1">
    <location>
        <begin position="670"/>
        <end position="746"/>
    </location>
</feature>
<feature type="region of interest" description="Disordered" evidence="2">
    <location>
        <begin position="1"/>
        <end position="309"/>
    </location>
</feature>
<keyword evidence="4" id="KW-1185">Reference proteome</keyword>
<feature type="compositionally biased region" description="Polar residues" evidence="2">
    <location>
        <begin position="870"/>
        <end position="879"/>
    </location>
</feature>
<dbReference type="EMBL" id="MCFL01000037">
    <property type="protein sequence ID" value="ORZ33277.1"/>
    <property type="molecule type" value="Genomic_DNA"/>
</dbReference>
<feature type="compositionally biased region" description="Low complexity" evidence="2">
    <location>
        <begin position="1260"/>
        <end position="1278"/>
    </location>
</feature>
<feature type="compositionally biased region" description="Low complexity" evidence="2">
    <location>
        <begin position="1"/>
        <end position="19"/>
    </location>
</feature>
<feature type="region of interest" description="Disordered" evidence="2">
    <location>
        <begin position="596"/>
        <end position="665"/>
    </location>
</feature>
<feature type="compositionally biased region" description="Basic residues" evidence="2">
    <location>
        <begin position="602"/>
        <end position="612"/>
    </location>
</feature>
<feature type="region of interest" description="Disordered" evidence="2">
    <location>
        <begin position="982"/>
        <end position="1021"/>
    </location>
</feature>
<evidence type="ECO:0000256" key="2">
    <source>
        <dbReference type="SAM" id="MobiDB-lite"/>
    </source>
</evidence>
<dbReference type="OrthoDB" id="5589754at2759"/>
<feature type="compositionally biased region" description="Polar residues" evidence="2">
    <location>
        <begin position="124"/>
        <end position="141"/>
    </location>
</feature>
<reference evidence="3 4" key="1">
    <citation type="submission" date="2016-07" db="EMBL/GenBank/DDBJ databases">
        <title>Pervasive Adenine N6-methylation of Active Genes in Fungi.</title>
        <authorList>
            <consortium name="DOE Joint Genome Institute"/>
            <person name="Mondo S.J."/>
            <person name="Dannebaum R.O."/>
            <person name="Kuo R.C."/>
            <person name="Labutti K."/>
            <person name="Haridas S."/>
            <person name="Kuo A."/>
            <person name="Salamov A."/>
            <person name="Ahrendt S.R."/>
            <person name="Lipzen A."/>
            <person name="Sullivan W."/>
            <person name="Andreopoulos W.B."/>
            <person name="Clum A."/>
            <person name="Lindquist E."/>
            <person name="Daum C."/>
            <person name="Ramamoorthy G.K."/>
            <person name="Gryganskyi A."/>
            <person name="Culley D."/>
            <person name="Magnuson J.K."/>
            <person name="James T.Y."/>
            <person name="O'Malley M.A."/>
            <person name="Stajich J.E."/>
            <person name="Spatafora J.W."/>
            <person name="Visel A."/>
            <person name="Grigoriev I.V."/>
        </authorList>
    </citation>
    <scope>NUCLEOTIDE SEQUENCE [LARGE SCALE GENOMIC DNA]</scope>
    <source>
        <strain evidence="3 4">PL171</strain>
    </source>
</reference>
<feature type="compositionally biased region" description="Polar residues" evidence="2">
    <location>
        <begin position="1006"/>
        <end position="1019"/>
    </location>
</feature>
<feature type="compositionally biased region" description="Low complexity" evidence="2">
    <location>
        <begin position="994"/>
        <end position="1005"/>
    </location>
</feature>
<organism evidence="3 4">
    <name type="scientific">Catenaria anguillulae PL171</name>
    <dbReference type="NCBI Taxonomy" id="765915"/>
    <lineage>
        <taxon>Eukaryota</taxon>
        <taxon>Fungi</taxon>
        <taxon>Fungi incertae sedis</taxon>
        <taxon>Blastocladiomycota</taxon>
        <taxon>Blastocladiomycetes</taxon>
        <taxon>Blastocladiales</taxon>
        <taxon>Catenariaceae</taxon>
        <taxon>Catenaria</taxon>
    </lineage>
</organism>
<feature type="region of interest" description="Disordered" evidence="2">
    <location>
        <begin position="1257"/>
        <end position="1287"/>
    </location>
</feature>
<protein>
    <recommendedName>
        <fullName evidence="5">Pleckstrin homology domain-containing protein</fullName>
    </recommendedName>
</protein>
<feature type="compositionally biased region" description="Low complexity" evidence="2">
    <location>
        <begin position="79"/>
        <end position="89"/>
    </location>
</feature>
<feature type="compositionally biased region" description="Basic and acidic residues" evidence="2">
    <location>
        <begin position="219"/>
        <end position="229"/>
    </location>
</feature>
<feature type="compositionally biased region" description="Polar residues" evidence="2">
    <location>
        <begin position="161"/>
        <end position="173"/>
    </location>
</feature>
<feature type="coiled-coil region" evidence="1">
    <location>
        <begin position="442"/>
        <end position="476"/>
    </location>
</feature>
<dbReference type="Proteomes" id="UP000193411">
    <property type="component" value="Unassembled WGS sequence"/>
</dbReference>
<feature type="compositionally biased region" description="Polar residues" evidence="2">
    <location>
        <begin position="60"/>
        <end position="71"/>
    </location>
</feature>
<feature type="compositionally biased region" description="Low complexity" evidence="2">
    <location>
        <begin position="899"/>
        <end position="911"/>
    </location>
</feature>
<sequence length="1488" mass="157085">MSSPPQWYAPASPQPQAAATNRSQAPDPGRRSSVISKRSYGRGNGQSSDDDENDKDVKRPNTNPAATSPTLHRSGGRGVSVSKSPAALRAARRRSSPVKRTSATPLVTLGGSSPSLANAAFPQLTFSWPSASPTPTAHSEQPTTFSTASTMSSPPSATFSNATIGSPFFTTQPLFPAPKTPLHSSGGPLARKAAATPDSFISVHSPASSSLQSLSGGGHHQDPDATFHQDDDEDEEEEEGDNDEDEEDNSVSYASLKLNLGPNPPAPPMIHFEPVLPASTATSPTQSAAPATGAVDRHEPASAMTKPVPVDPDLAERYRKQLLQDSAAIEEAQAQLRAAAAATASGHAKPITPGRPRTQVPHGLTPMRKLHLTPGTPGSMASSDAGAQDTSTFALDSDADSTLPLSSFIIDDHAHDPMLDPIALRNHLDLANTSIRGLTSLARELQSKLAGSEARADSLSSQLVALERELELERRRTTKAVDAETRAQRSLEHLEAVIRETEGGREKVAEGASRLAQENSRLRKENKALVEDVDGLRFKVETLERAVSDGKREREAEAAAAKRAISHAHRERDVVLHKCEELKGEVETLARKLARAMTQRRAQSKASRHRSASRGPVGVGGSVSFGRGARKGSAGTGTGTGTGTGEGGEDTMSQSGSSSAGEGSVSLTAAEQMNLKAEQLQVELRQAKEAATQLEGANCELQVLVRELTEQKDELVELLDQSRVYIEQLEREREELEEMVHAHSGAVGEEREASFGDELAEAEAAAAALNHSDLMGLGSSLAAELQVESPVPVPASTGIALTLTESQAPHESTFVPSDAPAAPPKLKSRLLTGAEVPAPLVLDTPKLGQPDLVSMHSPSLFNVPLDPFANDSSPQSTPPRRSLTPVSVMRPPSTRPSRRSTPPTVIITSTTAQTPPPLPSTDAILPFYTSAPRHLHLLPNAPIRSISMPSLRDKVNAAALVPSMNHSNLTVQSMTVPVAANALDHTSSGRSRKSSFSTSMRRSPSATSTFRAPSTTASALPTIPAVSPADIADKLQAISTRGKELETRARDASLRSGAAMSNLLVAANSKDDLIGATADVPFNSCVVGAQVLGEAELGLFAANAASSSVAKTDGPKERAFAEKVPLAIPALSPRKDLQAVDSGAVLDAEGKQGQGPGLGAKGKTIVDLAPMSITAGSLSASSKMNSSKKRHVDGGTVRFSLTNEESPFLGGSASEVDVPRSSKRINAPDSILDLSRSTVARGNKKANRLSLVASSANLRSTSSKSRPGSSAAAASDSHANAKPDARASSGSFSFPSFSFPAPWSNQPTSPTAAAAATILPNHPGAVHIPRLFLGTWMLKWDRRNKIAHPRFFWINHTDLREGVTVLWAKHNPFIPGDRPPLRGNADDLWWGAAAAGSGPGTPVKGGSKASTKVQQLVKSVNVTDAVQSHRGRGKLVWDNGKTKRVGSNELTTFLVIHTRTRYMDLQAPTPEDHKAWFEGLNILSRSRH</sequence>
<accession>A0A1Y2HFB4</accession>
<evidence type="ECO:0000256" key="1">
    <source>
        <dbReference type="SAM" id="Coils"/>
    </source>
</evidence>
<dbReference type="PANTHER" id="PTHR23159:SF60">
    <property type="entry name" value="SPINDLE ASSEMBLY ABNORMAL PROTEIN 4"/>
    <property type="match status" value="1"/>
</dbReference>
<evidence type="ECO:0000313" key="4">
    <source>
        <dbReference type="Proteomes" id="UP000193411"/>
    </source>
</evidence>